<keyword evidence="5" id="KW-0408">Iron</keyword>
<dbReference type="EMBL" id="CAFBPU010000047">
    <property type="protein sequence ID" value="CAB5037798.1"/>
    <property type="molecule type" value="Genomic_DNA"/>
</dbReference>
<dbReference type="CDD" id="cd03469">
    <property type="entry name" value="Rieske_RO_Alpha_N"/>
    <property type="match status" value="1"/>
</dbReference>
<dbReference type="AlphaFoldDB" id="A0A6J7SBG4"/>
<evidence type="ECO:0000256" key="6">
    <source>
        <dbReference type="ARBA" id="ARBA00023014"/>
    </source>
</evidence>
<dbReference type="EMBL" id="CAFBND010000053">
    <property type="protein sequence ID" value="CAB4946103.1"/>
    <property type="molecule type" value="Genomic_DNA"/>
</dbReference>
<dbReference type="InterPro" id="IPR036922">
    <property type="entry name" value="Rieske_2Fe-2S_sf"/>
</dbReference>
<dbReference type="PRINTS" id="PR00090">
    <property type="entry name" value="RNGDIOXGNASE"/>
</dbReference>
<evidence type="ECO:0000313" key="10">
    <source>
        <dbReference type="EMBL" id="CAB5037798.1"/>
    </source>
</evidence>
<keyword evidence="6" id="KW-0411">Iron-sulfur</keyword>
<evidence type="ECO:0000256" key="1">
    <source>
        <dbReference type="ARBA" id="ARBA00001962"/>
    </source>
</evidence>
<evidence type="ECO:0000256" key="4">
    <source>
        <dbReference type="ARBA" id="ARBA00023002"/>
    </source>
</evidence>
<evidence type="ECO:0000259" key="7">
    <source>
        <dbReference type="PROSITE" id="PS51296"/>
    </source>
</evidence>
<dbReference type="EMBL" id="CAFBIZ010000053">
    <property type="protein sequence ID" value="CAB4848202.1"/>
    <property type="molecule type" value="Genomic_DNA"/>
</dbReference>
<dbReference type="Pfam" id="PF00848">
    <property type="entry name" value="Ring_hydroxyl_A"/>
    <property type="match status" value="1"/>
</dbReference>
<dbReference type="PANTHER" id="PTHR43756:SF5">
    <property type="entry name" value="CHOLINE MONOOXYGENASE, CHLOROPLASTIC"/>
    <property type="match status" value="1"/>
</dbReference>
<feature type="domain" description="Rieske" evidence="7">
    <location>
        <begin position="57"/>
        <end position="166"/>
    </location>
</feature>
<dbReference type="SUPFAM" id="SSF55961">
    <property type="entry name" value="Bet v1-like"/>
    <property type="match status" value="1"/>
</dbReference>
<evidence type="ECO:0000256" key="2">
    <source>
        <dbReference type="ARBA" id="ARBA00022714"/>
    </source>
</evidence>
<comment type="cofactor">
    <cofactor evidence="1">
        <name>Fe cation</name>
        <dbReference type="ChEBI" id="CHEBI:24875"/>
    </cofactor>
</comment>
<dbReference type="Gene3D" id="2.102.10.10">
    <property type="entry name" value="Rieske [2Fe-2S] iron-sulphur domain"/>
    <property type="match status" value="1"/>
</dbReference>
<dbReference type="PROSITE" id="PS51296">
    <property type="entry name" value="RIESKE"/>
    <property type="match status" value="1"/>
</dbReference>
<keyword evidence="2" id="KW-0001">2Fe-2S</keyword>
<evidence type="ECO:0000256" key="5">
    <source>
        <dbReference type="ARBA" id="ARBA00023004"/>
    </source>
</evidence>
<accession>A0A6J7SBG4</accession>
<gene>
    <name evidence="8" type="ORF">UFOPK3268_00564</name>
    <name evidence="9" type="ORF">UFOPK3752_01364</name>
    <name evidence="10" type="ORF">UFOPK4150_01885</name>
</gene>
<evidence type="ECO:0000313" key="8">
    <source>
        <dbReference type="EMBL" id="CAB4848202.1"/>
    </source>
</evidence>
<sequence>MSTLPDLSTVVPLAPVDPDGLARALLPFGQSRMLPPEAYTSPDVLAWERRNLVAGSWACVGRLDELRAGGATQRALVVGDIPVLLTFDSDSVRALANTCRHRGHVLLGDDETSSKSTILCVYHAWTYRLDGSLNSAPRFRDYEKFDKDEHGLVELPAALWHGWLFVNATGTAPSFEEHIGELEGIVAPYRPEDLVLGARHTYEINANWKLVSENYHECYHCPLIHPELCEVSNPTSGHNFVLPGAWLGGTMLFKDGATTMSLDGTSKGVPIEGAPQDHVLYVQLFPNLLISGHPDYLMTHRVLPLAPDRTWIECSWYFPHADVDPAYAVDFWDLTNSQDWKACELVQRGLTSPHFKPGPFAPNEDAVHQWVQMVGRSYLGIDPNDTTTVPPG</sequence>
<evidence type="ECO:0000256" key="3">
    <source>
        <dbReference type="ARBA" id="ARBA00022723"/>
    </source>
</evidence>
<dbReference type="Pfam" id="PF00355">
    <property type="entry name" value="Rieske"/>
    <property type="match status" value="1"/>
</dbReference>
<evidence type="ECO:0000313" key="9">
    <source>
        <dbReference type="EMBL" id="CAB4946103.1"/>
    </source>
</evidence>
<keyword evidence="3" id="KW-0479">Metal-binding</keyword>
<organism evidence="10">
    <name type="scientific">freshwater metagenome</name>
    <dbReference type="NCBI Taxonomy" id="449393"/>
    <lineage>
        <taxon>unclassified sequences</taxon>
        <taxon>metagenomes</taxon>
        <taxon>ecological metagenomes</taxon>
    </lineage>
</organism>
<dbReference type="InterPro" id="IPR017941">
    <property type="entry name" value="Rieske_2Fe-2S"/>
</dbReference>
<dbReference type="InterPro" id="IPR015879">
    <property type="entry name" value="Ring_hydroxy_dOase_asu_C_dom"/>
</dbReference>
<dbReference type="GO" id="GO:0051537">
    <property type="term" value="F:2 iron, 2 sulfur cluster binding"/>
    <property type="evidence" value="ECO:0007669"/>
    <property type="project" value="UniProtKB-KW"/>
</dbReference>
<dbReference type="GO" id="GO:0016491">
    <property type="term" value="F:oxidoreductase activity"/>
    <property type="evidence" value="ECO:0007669"/>
    <property type="project" value="UniProtKB-KW"/>
</dbReference>
<dbReference type="Gene3D" id="3.90.380.10">
    <property type="entry name" value="Naphthalene 1,2-dioxygenase Alpha Subunit, Chain A, domain 1"/>
    <property type="match status" value="2"/>
</dbReference>
<dbReference type="SUPFAM" id="SSF50022">
    <property type="entry name" value="ISP domain"/>
    <property type="match status" value="1"/>
</dbReference>
<keyword evidence="4" id="KW-0560">Oxidoreductase</keyword>
<protein>
    <submittedName>
        <fullName evidence="10">Unannotated protein</fullName>
    </submittedName>
</protein>
<dbReference type="InterPro" id="IPR001663">
    <property type="entry name" value="Rng_hydr_dOase-A"/>
</dbReference>
<dbReference type="PANTHER" id="PTHR43756">
    <property type="entry name" value="CHOLINE MONOOXYGENASE, CHLOROPLASTIC"/>
    <property type="match status" value="1"/>
</dbReference>
<proteinExistence type="predicted"/>
<reference evidence="10" key="1">
    <citation type="submission" date="2020-05" db="EMBL/GenBank/DDBJ databases">
        <authorList>
            <person name="Chiriac C."/>
            <person name="Salcher M."/>
            <person name="Ghai R."/>
            <person name="Kavagutti S V."/>
        </authorList>
    </citation>
    <scope>NUCLEOTIDE SEQUENCE</scope>
</reference>
<name>A0A6J7SBG4_9ZZZZ</name>
<dbReference type="GO" id="GO:0005506">
    <property type="term" value="F:iron ion binding"/>
    <property type="evidence" value="ECO:0007669"/>
    <property type="project" value="InterPro"/>
</dbReference>